<dbReference type="PROSITE" id="PS00018">
    <property type="entry name" value="EF_HAND_1"/>
    <property type="match status" value="1"/>
</dbReference>
<sequence length="1337" mass="152493">MDTFKSLKIYGFQVQRFRRYLLVLTLLISMVGMAQTTQSHLIEKELNIKEAYAIDKNFGIVTQNLPAGSKIRVALYGKKVYDLEDNGSQAFNNALIYGCEASTNSVDGAYIAESFTDDSSTWPTFTPLQTVYSQTNFPLVPAPPSRSSADYKNDLTKDALNYGLLSLINSQNTEETLPVYIQITYFGEATLNNIVAIKLPGFSLSAENIERDVIARNIEKHRVNVSLNGHPVDINKPITAIVGDVISFHVHYSNTHIPDIRNLPKTWIARFAGDLTYFIDPDHIPGGLTPWIGLDTQVHWLNVRHFEQEPGRKPRYPGFVEDGNESPQLRNNFVYHYTVAAPISPLKQEIDYRLEKFSQFYDGGGEGSDLHGDASLQRANQKEGLNMQILHYWNNDNQPWKDEKVYKNYSGVRYMMGFDDDEILYVDDSWYSDSFATKSAILKVPLRWQIVPDSKGGDSNTCINDMVNAYFIHKEGYHHWKLLWGHQIVERDYALSDWGVKKIPIEICFDKRFDCHDLTTIEIEATSPVGKFYSIEGPSQPARNELATYTMELNNETLFPYLDHKDIYTLTMEYETQDSAGSLKIGCEGSDWVSVSGDRTGNCTHQVYSSDKGKDKNAIGSNPFHSASSDEQLKFKFKTYPDAYCSVSLYVTNKISGEKVLLAGKQVKPIALAFMEDQKLIDGSGEGGYFFVEQQRHVEVRPENSQSFIDGPFNDKRGDYFVNPFVRTYVFSNGSESKSIWKVWDSDPHQFGGATGREQDRDWYQSNKRLHNRIFDDEINRLGLVKYYFDIINKGSDKNNDGYLDDTELGTAVCATREYEIDYSGKAKGTYQLTASYRGGPPIRHKIIIKDEEQVEFPNFASIGAYELSVYDKSLLKSAGMLLFDDHDYMVLEVKDVESKFKYHIGQRNNYKNSSTPFITNNVDPSYEGKLKKVNRWGPYLDYEGKYYWKLYRSSEYLDLDIEPFENAPHGNLVFYDWRNEWNLYVPGQLPGQENADYGIYDGQEVRAPKFPTLWGNHFSSLWKEEGPAGHPGPAYFTSTNRLKNDVNDHATYIQTAFNKLTLAKDPHYWQLRATLNSWSDSYGYRMRYNPSHIYDLNKVFDDTYGAFTGNAVSSQYNHVTGPKNIGKTKTRQPYPSDNFMNLQAWYYDLKMGRKIIMRMSHFNHMGGLNAEGLNIYSDFNKENDLIIDIQGYVENYNLWKGEISVPAGAGVTDLNPHVIGVCQNCTIEYTGSTSTAKRNKVKAEHINKEVTLPKARVYPVPSNNLVNIEITATDLSPLYIAVHNLEGKRVYEYNGHVEAGVNTLNFNNEVLGLSKGLYILKITTQEITEDLKLILK</sequence>
<reference evidence="3" key="1">
    <citation type="submission" date="2023-07" db="EMBL/GenBank/DDBJ databases">
        <title>Two novel species in the genus Flavivirga.</title>
        <authorList>
            <person name="Kwon K."/>
        </authorList>
    </citation>
    <scope>NUCLEOTIDE SEQUENCE</scope>
    <source>
        <strain evidence="3">KACC 14157</strain>
    </source>
</reference>
<proteinExistence type="predicted"/>
<evidence type="ECO:0000259" key="2">
    <source>
        <dbReference type="Pfam" id="PF18962"/>
    </source>
</evidence>
<dbReference type="InterPro" id="IPR018247">
    <property type="entry name" value="EF_Hand_1_Ca_BS"/>
</dbReference>
<keyword evidence="1" id="KW-0732">Signal</keyword>
<evidence type="ECO:0000256" key="1">
    <source>
        <dbReference type="ARBA" id="ARBA00022729"/>
    </source>
</evidence>
<name>A0ABT8WZ38_9FLAO</name>
<dbReference type="NCBIfam" id="TIGR04183">
    <property type="entry name" value="Por_Secre_tail"/>
    <property type="match status" value="1"/>
</dbReference>
<evidence type="ECO:0000313" key="3">
    <source>
        <dbReference type="EMBL" id="MDO5986767.1"/>
    </source>
</evidence>
<organism evidence="3 4">
    <name type="scientific">Flavivirga amylovorans</name>
    <dbReference type="NCBI Taxonomy" id="870486"/>
    <lineage>
        <taxon>Bacteria</taxon>
        <taxon>Pseudomonadati</taxon>
        <taxon>Bacteroidota</taxon>
        <taxon>Flavobacteriia</taxon>
        <taxon>Flavobacteriales</taxon>
        <taxon>Flavobacteriaceae</taxon>
        <taxon>Flavivirga</taxon>
    </lineage>
</organism>
<comment type="caution">
    <text evidence="3">The sequence shown here is derived from an EMBL/GenBank/DDBJ whole genome shotgun (WGS) entry which is preliminary data.</text>
</comment>
<dbReference type="InterPro" id="IPR026444">
    <property type="entry name" value="Secre_tail"/>
</dbReference>
<dbReference type="Pfam" id="PF18962">
    <property type="entry name" value="Por_Secre_tail"/>
    <property type="match status" value="1"/>
</dbReference>
<evidence type="ECO:0000313" key="4">
    <source>
        <dbReference type="Proteomes" id="UP001176891"/>
    </source>
</evidence>
<dbReference type="EMBL" id="JAUOEM010000001">
    <property type="protein sequence ID" value="MDO5986767.1"/>
    <property type="molecule type" value="Genomic_DNA"/>
</dbReference>
<gene>
    <name evidence="3" type="ORF">Q4Q39_05035</name>
</gene>
<accession>A0ABT8WZ38</accession>
<keyword evidence="4" id="KW-1185">Reference proteome</keyword>
<feature type="domain" description="Secretion system C-terminal sorting" evidence="2">
    <location>
        <begin position="1258"/>
        <end position="1334"/>
    </location>
</feature>
<dbReference type="Proteomes" id="UP001176891">
    <property type="component" value="Unassembled WGS sequence"/>
</dbReference>
<protein>
    <submittedName>
        <fullName evidence="3">T9SS type A sorting domain-containing protein</fullName>
    </submittedName>
</protein>